<name>A0ACB7F3R8_NIBAL</name>
<accession>A0ACB7F3R8</accession>
<gene>
    <name evidence="1" type="ORF">GBF38_011452</name>
</gene>
<evidence type="ECO:0000313" key="2">
    <source>
        <dbReference type="Proteomes" id="UP000805704"/>
    </source>
</evidence>
<proteinExistence type="predicted"/>
<organism evidence="1 2">
    <name type="scientific">Nibea albiflora</name>
    <name type="common">Yellow drum</name>
    <name type="synonym">Corvina albiflora</name>
    <dbReference type="NCBI Taxonomy" id="240163"/>
    <lineage>
        <taxon>Eukaryota</taxon>
        <taxon>Metazoa</taxon>
        <taxon>Chordata</taxon>
        <taxon>Craniata</taxon>
        <taxon>Vertebrata</taxon>
        <taxon>Euteleostomi</taxon>
        <taxon>Actinopterygii</taxon>
        <taxon>Neopterygii</taxon>
        <taxon>Teleostei</taxon>
        <taxon>Neoteleostei</taxon>
        <taxon>Acanthomorphata</taxon>
        <taxon>Eupercaria</taxon>
        <taxon>Sciaenidae</taxon>
        <taxon>Nibea</taxon>
    </lineage>
</organism>
<dbReference type="EMBL" id="CM024806">
    <property type="protein sequence ID" value="KAG8008905.1"/>
    <property type="molecule type" value="Genomic_DNA"/>
</dbReference>
<comment type="caution">
    <text evidence="1">The sequence shown here is derived from an EMBL/GenBank/DDBJ whole genome shotgun (WGS) entry which is preliminary data.</text>
</comment>
<sequence>MSRCERRSSQALGRILLSSLTDRMGQTWMEEDGEDRWVQPWSPTWQHLMPYLLCQCDRRHTHSGRDQQRDAGNCGRWGL</sequence>
<evidence type="ECO:0000313" key="1">
    <source>
        <dbReference type="EMBL" id="KAG8008905.1"/>
    </source>
</evidence>
<dbReference type="Proteomes" id="UP000805704">
    <property type="component" value="Chromosome 18"/>
</dbReference>
<reference evidence="1" key="1">
    <citation type="submission" date="2020-04" db="EMBL/GenBank/DDBJ databases">
        <title>A chromosome-scale assembly and high-density genetic map of the yellow drum (Nibea albiflora) genome.</title>
        <authorList>
            <person name="Xu D."/>
            <person name="Zhang W."/>
            <person name="Chen R."/>
            <person name="Tan P."/>
            <person name="Wang L."/>
            <person name="Song H."/>
            <person name="Tian L."/>
            <person name="Zhu Q."/>
            <person name="Wang B."/>
        </authorList>
    </citation>
    <scope>NUCLEOTIDE SEQUENCE</scope>
    <source>
        <strain evidence="1">ZJHYS-2018</strain>
    </source>
</reference>
<protein>
    <submittedName>
        <fullName evidence="1">Uncharacterized protein</fullName>
    </submittedName>
</protein>
<keyword evidence="2" id="KW-1185">Reference proteome</keyword>